<dbReference type="OrthoDB" id="1700359at2"/>
<gene>
    <name evidence="8" type="primary">idnD</name>
    <name evidence="8" type="ORF">ERS852470_02494</name>
</gene>
<keyword evidence="3" id="KW-0479">Metal-binding</keyword>
<evidence type="ECO:0000256" key="3">
    <source>
        <dbReference type="ARBA" id="ARBA00022723"/>
    </source>
</evidence>
<dbReference type="PANTHER" id="PTHR43350">
    <property type="entry name" value="NAD-DEPENDENT ALCOHOL DEHYDROGENASE"/>
    <property type="match status" value="1"/>
</dbReference>
<evidence type="ECO:0000256" key="5">
    <source>
        <dbReference type="ARBA" id="ARBA00023002"/>
    </source>
</evidence>
<dbReference type="InterPro" id="IPR013154">
    <property type="entry name" value="ADH-like_N"/>
</dbReference>
<dbReference type="Gene3D" id="3.40.50.720">
    <property type="entry name" value="NAD(P)-binding Rossmann-like Domain"/>
    <property type="match status" value="1"/>
</dbReference>
<dbReference type="SUPFAM" id="SSF50129">
    <property type="entry name" value="GroES-like"/>
    <property type="match status" value="1"/>
</dbReference>
<dbReference type="EC" id="1.1.1.264" evidence="8"/>
<dbReference type="InterPro" id="IPR036291">
    <property type="entry name" value="NAD(P)-bd_dom_sf"/>
</dbReference>
<dbReference type="InterPro" id="IPR013149">
    <property type="entry name" value="ADH-like_C"/>
</dbReference>
<keyword evidence="5 8" id="KW-0560">Oxidoreductase</keyword>
<dbReference type="Gene3D" id="3.90.180.10">
    <property type="entry name" value="Medium-chain alcohol dehydrogenases, catalytic domain"/>
    <property type="match status" value="1"/>
</dbReference>
<evidence type="ECO:0000259" key="6">
    <source>
        <dbReference type="Pfam" id="PF00107"/>
    </source>
</evidence>
<dbReference type="AlphaFoldDB" id="A0A174JC69"/>
<dbReference type="GeneID" id="83012804"/>
<dbReference type="GO" id="GO:0046872">
    <property type="term" value="F:metal ion binding"/>
    <property type="evidence" value="ECO:0007669"/>
    <property type="project" value="UniProtKB-KW"/>
</dbReference>
<name>A0A174JC69_9CLOT</name>
<evidence type="ECO:0000259" key="7">
    <source>
        <dbReference type="Pfam" id="PF08240"/>
    </source>
</evidence>
<evidence type="ECO:0000256" key="4">
    <source>
        <dbReference type="ARBA" id="ARBA00022833"/>
    </source>
</evidence>
<dbReference type="EMBL" id="CYZV01000027">
    <property type="protein sequence ID" value="CUO49054.1"/>
    <property type="molecule type" value="Genomic_DNA"/>
</dbReference>
<dbReference type="GO" id="GO:0050572">
    <property type="term" value="F:L-idonate 5-dehydrogenase [NAD(P)+] activity"/>
    <property type="evidence" value="ECO:0007669"/>
    <property type="project" value="UniProtKB-EC"/>
</dbReference>
<dbReference type="Proteomes" id="UP000095558">
    <property type="component" value="Unassembled WGS sequence"/>
</dbReference>
<dbReference type="InterPro" id="IPR011032">
    <property type="entry name" value="GroES-like_sf"/>
</dbReference>
<dbReference type="PANTHER" id="PTHR43350:SF19">
    <property type="entry name" value="D-GULOSIDE 3-DEHYDROGENASE"/>
    <property type="match status" value="1"/>
</dbReference>
<dbReference type="SUPFAM" id="SSF51735">
    <property type="entry name" value="NAD(P)-binding Rossmann-fold domains"/>
    <property type="match status" value="1"/>
</dbReference>
<dbReference type="Pfam" id="PF00107">
    <property type="entry name" value="ADH_zinc_N"/>
    <property type="match status" value="1"/>
</dbReference>
<comment type="similarity">
    <text evidence="2">Belongs to the zinc-containing alcohol dehydrogenase family.</text>
</comment>
<evidence type="ECO:0000256" key="1">
    <source>
        <dbReference type="ARBA" id="ARBA00001947"/>
    </source>
</evidence>
<sequence length="346" mass="38757">MLSKGFKIISPKTFEIDVDTVKSKIGNAIVKVDYIAVCKADLRYYLGKRDERILGLKYPMRLIHEATGTILKDNTGKFKVGDKVVLVPNICECDNCDFNCKDNEALGENYCPKAKFASSNYDGFSCECLSYPSKNMVKLDNEKYSEKYVFLELISVAVAAIRRVDNVNGLKIGVWGDGILGYILSNTLKVLFPESKVYCIGNNEYKLNKFNIDGTYLVNSAELNKEVFDLCFECVGGNAAENAINQIIEKCKFGGDIVLTGVSENGALINTRRILEKAVRITGTTRSTVRDFKTAVDLIENTNLLDELERLVLSTNEVNDISAYYSVFEKEVENRELGKHIMKLNL</sequence>
<dbReference type="Pfam" id="PF08240">
    <property type="entry name" value="ADH_N"/>
    <property type="match status" value="1"/>
</dbReference>
<feature type="domain" description="Alcohol dehydrogenase-like N-terminal" evidence="7">
    <location>
        <begin position="26"/>
        <end position="140"/>
    </location>
</feature>
<dbReference type="RefSeq" id="WP_042400830.1">
    <property type="nucleotide sequence ID" value="NZ_CYYT01000045.1"/>
</dbReference>
<feature type="domain" description="Alcohol dehydrogenase-like C-terminal" evidence="6">
    <location>
        <begin position="224"/>
        <end position="300"/>
    </location>
</feature>
<evidence type="ECO:0000313" key="8">
    <source>
        <dbReference type="EMBL" id="CUO49054.1"/>
    </source>
</evidence>
<evidence type="ECO:0000256" key="2">
    <source>
        <dbReference type="ARBA" id="ARBA00008072"/>
    </source>
</evidence>
<comment type="cofactor">
    <cofactor evidence="1">
        <name>Zn(2+)</name>
        <dbReference type="ChEBI" id="CHEBI:29105"/>
    </cofactor>
</comment>
<keyword evidence="4" id="KW-0862">Zinc</keyword>
<organism evidence="8 9">
    <name type="scientific">Clostridium disporicum</name>
    <dbReference type="NCBI Taxonomy" id="84024"/>
    <lineage>
        <taxon>Bacteria</taxon>
        <taxon>Bacillati</taxon>
        <taxon>Bacillota</taxon>
        <taxon>Clostridia</taxon>
        <taxon>Eubacteriales</taxon>
        <taxon>Clostridiaceae</taxon>
        <taxon>Clostridium</taxon>
    </lineage>
</organism>
<proteinExistence type="inferred from homology"/>
<accession>A0A174JC69</accession>
<evidence type="ECO:0000313" key="9">
    <source>
        <dbReference type="Proteomes" id="UP000095558"/>
    </source>
</evidence>
<protein>
    <submittedName>
        <fullName evidence="8">Zinc-dependent alcohol dehydrogenase</fullName>
        <ecNumber evidence="8">1.1.1.264</ecNumber>
    </submittedName>
</protein>
<reference evidence="8 9" key="1">
    <citation type="submission" date="2015-09" db="EMBL/GenBank/DDBJ databases">
        <authorList>
            <consortium name="Pathogen Informatics"/>
        </authorList>
    </citation>
    <scope>NUCLEOTIDE SEQUENCE [LARGE SCALE GENOMIC DNA]</scope>
    <source>
        <strain evidence="8 9">2789STDY5834855</strain>
    </source>
</reference>